<name>A0ABW4B361_9GAMM</name>
<evidence type="ECO:0000256" key="8">
    <source>
        <dbReference type="ARBA" id="ARBA00022912"/>
    </source>
</evidence>
<evidence type="ECO:0000256" key="6">
    <source>
        <dbReference type="ARBA" id="ARBA00022779"/>
    </source>
</evidence>
<comment type="subcellular location">
    <subcellularLocation>
        <location evidence="1 10">Cytoplasm</location>
    </subcellularLocation>
</comment>
<dbReference type="Proteomes" id="UP001597059">
    <property type="component" value="Unassembled WGS sequence"/>
</dbReference>
<evidence type="ECO:0000256" key="5">
    <source>
        <dbReference type="ARBA" id="ARBA00022500"/>
    </source>
</evidence>
<dbReference type="EC" id="3.1.3.-" evidence="10"/>
<keyword evidence="8 10" id="KW-0904">Protein phosphatase</keyword>
<comment type="caution">
    <text evidence="12">The sequence shown here is derived from an EMBL/GenBank/DDBJ whole genome shotgun (WGS) entry which is preliminary data.</text>
</comment>
<dbReference type="PANTHER" id="PTHR43693">
    <property type="entry name" value="PROTEIN PHOSPHATASE CHEZ"/>
    <property type="match status" value="1"/>
</dbReference>
<evidence type="ECO:0000313" key="13">
    <source>
        <dbReference type="Proteomes" id="UP001597059"/>
    </source>
</evidence>
<evidence type="ECO:0000256" key="3">
    <source>
        <dbReference type="ARBA" id="ARBA00018484"/>
    </source>
</evidence>
<gene>
    <name evidence="12" type="ORF">ACFQ45_12740</name>
</gene>
<keyword evidence="4 10" id="KW-0963">Cytoplasm</keyword>
<evidence type="ECO:0000256" key="2">
    <source>
        <dbReference type="ARBA" id="ARBA00005908"/>
    </source>
</evidence>
<sequence length="266" mass="29963">MSERNDSKLGEFESVVKDGAVDLLNKIEVGDFSGAIKIIQELSDARHKSFYNEVGYLTRSLHDAIRDFQIDSMEMMLQNGGAVDSPEATSKITDASDRLNYVIEMTSSAANKTMDMVDSSVPVASELQNQARELHKDWNRLIQRDLTPQEFRDLYKRIDAFLKYTDESATTLHTNLNTILLEQGYQDLTGQVITRVNDLIRDVEERLVHLVSVAGRVDSISGMEHEEKSQENNDDRGHGPAINKKDNPEVLNNQDEVDDLLSSLGF</sequence>
<evidence type="ECO:0000256" key="7">
    <source>
        <dbReference type="ARBA" id="ARBA00022801"/>
    </source>
</evidence>
<keyword evidence="5 10" id="KW-0145">Chemotaxis</keyword>
<evidence type="ECO:0000256" key="10">
    <source>
        <dbReference type="PIRNR" id="PIRNR002884"/>
    </source>
</evidence>
<evidence type="ECO:0000256" key="9">
    <source>
        <dbReference type="ARBA" id="ARBA00029599"/>
    </source>
</evidence>
<comment type="subunit">
    <text evidence="10">Homodimer.</text>
</comment>
<evidence type="ECO:0000313" key="12">
    <source>
        <dbReference type="EMBL" id="MFD1384239.1"/>
    </source>
</evidence>
<accession>A0ABW4B361</accession>
<dbReference type="Gene3D" id="1.10.287.500">
    <property type="entry name" value="Helix hairpin bin"/>
    <property type="match status" value="1"/>
</dbReference>
<dbReference type="EMBL" id="JBHTMN010000014">
    <property type="protein sequence ID" value="MFD1384239.1"/>
    <property type="molecule type" value="Genomic_DNA"/>
</dbReference>
<dbReference type="SUPFAM" id="SSF75708">
    <property type="entry name" value="Chemotaxis phosphatase CheZ"/>
    <property type="match status" value="1"/>
</dbReference>
<reference evidence="13" key="1">
    <citation type="journal article" date="2019" name="Int. J. Syst. Evol. Microbiol.">
        <title>The Global Catalogue of Microorganisms (GCM) 10K type strain sequencing project: providing services to taxonomists for standard genome sequencing and annotation.</title>
        <authorList>
            <consortium name="The Broad Institute Genomics Platform"/>
            <consortium name="The Broad Institute Genome Sequencing Center for Infectious Disease"/>
            <person name="Wu L."/>
            <person name="Ma J."/>
        </authorList>
    </citation>
    <scope>NUCLEOTIDE SEQUENCE [LARGE SCALE GENOMIC DNA]</scope>
    <source>
        <strain evidence="13">JCM 30774</strain>
    </source>
</reference>
<dbReference type="PIRSF" id="PIRSF002884">
    <property type="entry name" value="CheZ"/>
    <property type="match status" value="1"/>
</dbReference>
<feature type="compositionally biased region" description="Basic and acidic residues" evidence="11">
    <location>
        <begin position="223"/>
        <end position="248"/>
    </location>
</feature>
<evidence type="ECO:0000256" key="1">
    <source>
        <dbReference type="ARBA" id="ARBA00004496"/>
    </source>
</evidence>
<keyword evidence="13" id="KW-1185">Reference proteome</keyword>
<dbReference type="InterPro" id="IPR007439">
    <property type="entry name" value="Chemotax_Pase_CheZ"/>
</dbReference>
<dbReference type="InterPro" id="IPR050992">
    <property type="entry name" value="CheZ_family_phosphatases"/>
</dbReference>
<protein>
    <recommendedName>
        <fullName evidence="3 10">Protein phosphatase CheZ</fullName>
        <ecNumber evidence="10">3.1.3.-</ecNumber>
    </recommendedName>
    <alternativeName>
        <fullName evidence="9 10">Chemotaxis protein CheZ</fullName>
    </alternativeName>
</protein>
<evidence type="ECO:0000256" key="4">
    <source>
        <dbReference type="ARBA" id="ARBA00022490"/>
    </source>
</evidence>
<organism evidence="12 13">
    <name type="scientific">Rhodanobacter aciditrophus</name>
    <dbReference type="NCBI Taxonomy" id="1623218"/>
    <lineage>
        <taxon>Bacteria</taxon>
        <taxon>Pseudomonadati</taxon>
        <taxon>Pseudomonadota</taxon>
        <taxon>Gammaproteobacteria</taxon>
        <taxon>Lysobacterales</taxon>
        <taxon>Rhodanobacteraceae</taxon>
        <taxon>Rhodanobacter</taxon>
    </lineage>
</organism>
<proteinExistence type="inferred from homology"/>
<keyword evidence="6 10" id="KW-0283">Flagellar rotation</keyword>
<comment type="similarity">
    <text evidence="2 10">Belongs to the CheZ family.</text>
</comment>
<feature type="region of interest" description="Disordered" evidence="11">
    <location>
        <begin position="221"/>
        <end position="256"/>
    </location>
</feature>
<comment type="function">
    <text evidence="10">Plays an important role in bacterial chemotaxis signal transduction pathway by accelerating the dephosphorylation of phosphorylated CheY (CheY-P).</text>
</comment>
<dbReference type="PANTHER" id="PTHR43693:SF1">
    <property type="entry name" value="PROTEIN PHOSPHATASE CHEZ"/>
    <property type="match status" value="1"/>
</dbReference>
<dbReference type="Pfam" id="PF04344">
    <property type="entry name" value="CheZ"/>
    <property type="match status" value="1"/>
</dbReference>
<keyword evidence="7 10" id="KW-0378">Hydrolase</keyword>
<evidence type="ECO:0000256" key="11">
    <source>
        <dbReference type="SAM" id="MobiDB-lite"/>
    </source>
</evidence>
<dbReference type="RefSeq" id="WP_377368273.1">
    <property type="nucleotide sequence ID" value="NZ_JBHTMN010000014.1"/>
</dbReference>